<dbReference type="OrthoDB" id="2322499at2759"/>
<dbReference type="Proteomes" id="UP000284706">
    <property type="component" value="Unassembled WGS sequence"/>
</dbReference>
<organism evidence="2 3">
    <name type="scientific">Gymnopilus dilepis</name>
    <dbReference type="NCBI Taxonomy" id="231916"/>
    <lineage>
        <taxon>Eukaryota</taxon>
        <taxon>Fungi</taxon>
        <taxon>Dikarya</taxon>
        <taxon>Basidiomycota</taxon>
        <taxon>Agaricomycotina</taxon>
        <taxon>Agaricomycetes</taxon>
        <taxon>Agaricomycetidae</taxon>
        <taxon>Agaricales</taxon>
        <taxon>Agaricineae</taxon>
        <taxon>Hymenogastraceae</taxon>
        <taxon>Gymnopilus</taxon>
    </lineage>
</organism>
<name>A0A409Y1K7_9AGAR</name>
<evidence type="ECO:0000313" key="3">
    <source>
        <dbReference type="Proteomes" id="UP000284706"/>
    </source>
</evidence>
<dbReference type="STRING" id="231916.A0A409Y1K7"/>
<proteinExistence type="predicted"/>
<comment type="caution">
    <text evidence="2">The sequence shown here is derived from an EMBL/GenBank/DDBJ whole genome shotgun (WGS) entry which is preliminary data.</text>
</comment>
<dbReference type="InParanoid" id="A0A409Y1K7"/>
<accession>A0A409Y1K7</accession>
<gene>
    <name evidence="2" type="ORF">CVT26_005938</name>
</gene>
<reference evidence="2 3" key="1">
    <citation type="journal article" date="2018" name="Evol. Lett.">
        <title>Horizontal gene cluster transfer increased hallucinogenic mushroom diversity.</title>
        <authorList>
            <person name="Reynolds H.T."/>
            <person name="Vijayakumar V."/>
            <person name="Gluck-Thaler E."/>
            <person name="Korotkin H.B."/>
            <person name="Matheny P.B."/>
            <person name="Slot J.C."/>
        </authorList>
    </citation>
    <scope>NUCLEOTIDE SEQUENCE [LARGE SCALE GENOMIC DNA]</scope>
    <source>
        <strain evidence="2 3">SRW20</strain>
    </source>
</reference>
<protein>
    <recommendedName>
        <fullName evidence="1">F-box domain-containing protein</fullName>
    </recommendedName>
</protein>
<keyword evidence="3" id="KW-1185">Reference proteome</keyword>
<dbReference type="AlphaFoldDB" id="A0A409Y1K7"/>
<evidence type="ECO:0000259" key="1">
    <source>
        <dbReference type="PROSITE" id="PS50181"/>
    </source>
</evidence>
<dbReference type="PROSITE" id="PS50181">
    <property type="entry name" value="FBOX"/>
    <property type="match status" value="1"/>
</dbReference>
<dbReference type="EMBL" id="NHYE01001313">
    <property type="protein sequence ID" value="PPQ96934.1"/>
    <property type="molecule type" value="Genomic_DNA"/>
</dbReference>
<dbReference type="InterPro" id="IPR001810">
    <property type="entry name" value="F-box_dom"/>
</dbReference>
<feature type="domain" description="F-box" evidence="1">
    <location>
        <begin position="52"/>
        <end position="101"/>
    </location>
</feature>
<sequence>MSALLDVAATPTIRAKKRANDGVGSIAVRRTRRKVTTRNDQAISAGGSQAITFSGIVIPGVVLLRVFTYFEPSDLLHLAWTSKILRGLLMSRSSSFVWECARENMPKMPKCPRYLSEPEFAYRIFENDCHFCGKSGLPSEYWQWEIQLRSCEKCFGKKKYFTRADWCQFLEGFPEKLKDLLSFELDKRTLTRCMTTARKCASPPYRKTYYVSVQRKELWEEEYMKAGGSEEWLEEKVESEARKIRQGSEWWRWFVDLDSLRQAKIEKDRRAVVINHIREMGWGDEHAKISNKWDRPEQKEEIKMACENPITSTVLSRLEPFINKYMDGIKAERLTGERKGVLIPFLKKKLPIYDTFFLSLSTDSPYPPICEILQDPMVRRIIEKELDAPASSNLDWVSTFRGVTGRWQRRTECTLELLTAEACSEDKKGLFDRGMVLDLATTWFSCTKCNSVMRHPRVLVHGCATSGCVRIDRSDAYVLAVDALVHRSLYNSQGCIQLQRHNYTFMTQVVQLCGLDPKITTAQEMDAMNPVIECLTCNDPRNGRTVMLWRRVLTHLRDERHKEVDAKLDLVSEADKHIVLERMSEIQTRQKHQPGNQGLRCRHCRVEGNIVDLIKHVEETHEKPNPTDDDIVTLLDADHVPPVYVLWPPRASR</sequence>
<evidence type="ECO:0000313" key="2">
    <source>
        <dbReference type="EMBL" id="PPQ96934.1"/>
    </source>
</evidence>